<sequence>MPEPTDSSPNPQKPKTPYLQKNTPPAKTAKKRSQKRHVTLSMFQWNLAISEKKTP</sequence>
<feature type="region of interest" description="Disordered" evidence="1">
    <location>
        <begin position="1"/>
        <end position="37"/>
    </location>
</feature>
<evidence type="ECO:0000313" key="3">
    <source>
        <dbReference type="Proteomes" id="UP000325672"/>
    </source>
</evidence>
<evidence type="ECO:0000256" key="1">
    <source>
        <dbReference type="SAM" id="MobiDB-lite"/>
    </source>
</evidence>
<evidence type="ECO:0000313" key="2">
    <source>
        <dbReference type="EMBL" id="KAE8135314.1"/>
    </source>
</evidence>
<dbReference type="RefSeq" id="XP_031911377.1">
    <property type="nucleotide sequence ID" value="XM_032055141.1"/>
</dbReference>
<gene>
    <name evidence="2" type="ORF">BDV38DRAFT_252541</name>
</gene>
<keyword evidence="3" id="KW-1185">Reference proteome</keyword>
<protein>
    <submittedName>
        <fullName evidence="2">Uncharacterized protein</fullName>
    </submittedName>
</protein>
<accession>A0A5N6SQB9</accession>
<reference evidence="2 3" key="1">
    <citation type="submission" date="2019-04" db="EMBL/GenBank/DDBJ databases">
        <title>Friends and foes A comparative genomics study of 23 Aspergillus species from section Flavi.</title>
        <authorList>
            <consortium name="DOE Joint Genome Institute"/>
            <person name="Kjaerbolling I."/>
            <person name="Vesth T."/>
            <person name="Frisvad J.C."/>
            <person name="Nybo J.L."/>
            <person name="Theobald S."/>
            <person name="Kildgaard S."/>
            <person name="Isbrandt T."/>
            <person name="Kuo A."/>
            <person name="Sato A."/>
            <person name="Lyhne E.K."/>
            <person name="Kogle M.E."/>
            <person name="Wiebenga A."/>
            <person name="Kun R.S."/>
            <person name="Lubbers R.J."/>
            <person name="Makela M.R."/>
            <person name="Barry K."/>
            <person name="Chovatia M."/>
            <person name="Clum A."/>
            <person name="Daum C."/>
            <person name="Haridas S."/>
            <person name="He G."/>
            <person name="LaButti K."/>
            <person name="Lipzen A."/>
            <person name="Mondo S."/>
            <person name="Riley R."/>
            <person name="Salamov A."/>
            <person name="Simmons B.A."/>
            <person name="Magnuson J.K."/>
            <person name="Henrissat B."/>
            <person name="Mortensen U.H."/>
            <person name="Larsen T.O."/>
            <person name="Devries R.P."/>
            <person name="Grigoriev I.V."/>
            <person name="Machida M."/>
            <person name="Baker S.E."/>
            <person name="Andersen M.R."/>
        </authorList>
    </citation>
    <scope>NUCLEOTIDE SEQUENCE [LARGE SCALE GENOMIC DNA]</scope>
    <source>
        <strain evidence="2 3">CBS 117625</strain>
    </source>
</reference>
<feature type="compositionally biased region" description="Polar residues" evidence="1">
    <location>
        <begin position="1"/>
        <end position="10"/>
    </location>
</feature>
<dbReference type="GeneID" id="43639351"/>
<organism evidence="2 3">
    <name type="scientific">Aspergillus pseudotamarii</name>
    <dbReference type="NCBI Taxonomy" id="132259"/>
    <lineage>
        <taxon>Eukaryota</taxon>
        <taxon>Fungi</taxon>
        <taxon>Dikarya</taxon>
        <taxon>Ascomycota</taxon>
        <taxon>Pezizomycotina</taxon>
        <taxon>Eurotiomycetes</taxon>
        <taxon>Eurotiomycetidae</taxon>
        <taxon>Eurotiales</taxon>
        <taxon>Aspergillaceae</taxon>
        <taxon>Aspergillus</taxon>
        <taxon>Aspergillus subgen. Circumdati</taxon>
    </lineage>
</organism>
<dbReference type="Proteomes" id="UP000325672">
    <property type="component" value="Unassembled WGS sequence"/>
</dbReference>
<proteinExistence type="predicted"/>
<name>A0A5N6SQB9_ASPPS</name>
<feature type="compositionally biased region" description="Basic residues" evidence="1">
    <location>
        <begin position="28"/>
        <end position="37"/>
    </location>
</feature>
<dbReference type="EMBL" id="ML743594">
    <property type="protein sequence ID" value="KAE8135314.1"/>
    <property type="molecule type" value="Genomic_DNA"/>
</dbReference>
<dbReference type="AlphaFoldDB" id="A0A5N6SQB9"/>